<dbReference type="Gene3D" id="3.40.50.150">
    <property type="entry name" value="Vaccinia Virus protein VP39"/>
    <property type="match status" value="1"/>
</dbReference>
<name>A0A8J8NEA2_HALGN</name>
<evidence type="ECO:0000256" key="1">
    <source>
        <dbReference type="ARBA" id="ARBA00004496"/>
    </source>
</evidence>
<gene>
    <name evidence="8" type="ORF">FGO68_gene4935</name>
</gene>
<dbReference type="GO" id="GO:0004719">
    <property type="term" value="F:protein-L-isoaspartate (D-aspartate) O-methyltransferase activity"/>
    <property type="evidence" value="ECO:0007669"/>
    <property type="project" value="UniProtKB-EC"/>
</dbReference>
<keyword evidence="4" id="KW-0963">Cytoplasm</keyword>
<evidence type="ECO:0000313" key="8">
    <source>
        <dbReference type="EMBL" id="TNV72790.1"/>
    </source>
</evidence>
<comment type="caution">
    <text evidence="8">The sequence shown here is derived from an EMBL/GenBank/DDBJ whole genome shotgun (WGS) entry which is preliminary data.</text>
</comment>
<evidence type="ECO:0000256" key="4">
    <source>
        <dbReference type="ARBA" id="ARBA00022490"/>
    </source>
</evidence>
<dbReference type="CDD" id="cd02440">
    <property type="entry name" value="AdoMet_MTases"/>
    <property type="match status" value="1"/>
</dbReference>
<dbReference type="GO" id="GO:0032259">
    <property type="term" value="P:methylation"/>
    <property type="evidence" value="ECO:0007669"/>
    <property type="project" value="UniProtKB-KW"/>
</dbReference>
<comment type="subcellular location">
    <subcellularLocation>
        <location evidence="1">Cytoplasm</location>
    </subcellularLocation>
</comment>
<protein>
    <recommendedName>
        <fullName evidence="3">protein-L-isoaspartate(D-aspartate) O-methyltransferase</fullName>
        <ecNumber evidence="3">2.1.1.77</ecNumber>
    </recommendedName>
</protein>
<sequence length="247" mass="27492">MEIDEQILIPSHLSKHLLLDQAKEPSAQLKTLLNHFKQRRTISDRVYDVMIKVDRKNFVNDETFHSPYADMPRPIGFNTTISAPGVHAETLQKLIEGLRPGAVALDIGTGSGYVAACFAELVGKEGKVYMVDHLQQIIDLAKNNIMKGNPILLKQKRIIPVMQDGRKGLPQYGPYDVIHIGGAIPSLPQEIVQQLKPKGMIWAPVGPKEAQSIIIYKKDEQGNLSEEEIMDVRYGSLCSVEEQLSGD</sequence>
<comment type="similarity">
    <text evidence="2">Belongs to the methyltransferase superfamily. L-isoaspartyl/D-aspartyl protein methyltransferase family.</text>
</comment>
<dbReference type="InterPro" id="IPR029063">
    <property type="entry name" value="SAM-dependent_MTases_sf"/>
</dbReference>
<keyword evidence="6" id="KW-0808">Transferase</keyword>
<keyword evidence="5" id="KW-0489">Methyltransferase</keyword>
<dbReference type="Pfam" id="PF01135">
    <property type="entry name" value="PCMT"/>
    <property type="match status" value="1"/>
</dbReference>
<organism evidence="8 9">
    <name type="scientific">Halteria grandinella</name>
    <dbReference type="NCBI Taxonomy" id="5974"/>
    <lineage>
        <taxon>Eukaryota</taxon>
        <taxon>Sar</taxon>
        <taxon>Alveolata</taxon>
        <taxon>Ciliophora</taxon>
        <taxon>Intramacronucleata</taxon>
        <taxon>Spirotrichea</taxon>
        <taxon>Stichotrichia</taxon>
        <taxon>Sporadotrichida</taxon>
        <taxon>Halteriidae</taxon>
        <taxon>Halteria</taxon>
    </lineage>
</organism>
<dbReference type="OrthoDB" id="73890at2759"/>
<evidence type="ECO:0000256" key="6">
    <source>
        <dbReference type="ARBA" id="ARBA00022679"/>
    </source>
</evidence>
<reference evidence="8" key="1">
    <citation type="submission" date="2019-06" db="EMBL/GenBank/DDBJ databases">
        <authorList>
            <person name="Zheng W."/>
        </authorList>
    </citation>
    <scope>NUCLEOTIDE SEQUENCE</scope>
    <source>
        <strain evidence="8">QDHG01</strain>
    </source>
</reference>
<evidence type="ECO:0000256" key="7">
    <source>
        <dbReference type="ARBA" id="ARBA00022691"/>
    </source>
</evidence>
<evidence type="ECO:0000256" key="5">
    <source>
        <dbReference type="ARBA" id="ARBA00022603"/>
    </source>
</evidence>
<dbReference type="SUPFAM" id="SSF53335">
    <property type="entry name" value="S-adenosyl-L-methionine-dependent methyltransferases"/>
    <property type="match status" value="1"/>
</dbReference>
<dbReference type="PANTHER" id="PTHR11579">
    <property type="entry name" value="PROTEIN-L-ISOASPARTATE O-METHYLTRANSFERASE"/>
    <property type="match status" value="1"/>
</dbReference>
<evidence type="ECO:0000256" key="2">
    <source>
        <dbReference type="ARBA" id="ARBA00005369"/>
    </source>
</evidence>
<keyword evidence="9" id="KW-1185">Reference proteome</keyword>
<dbReference type="EMBL" id="RRYP01020954">
    <property type="protein sequence ID" value="TNV72790.1"/>
    <property type="molecule type" value="Genomic_DNA"/>
</dbReference>
<evidence type="ECO:0000256" key="3">
    <source>
        <dbReference type="ARBA" id="ARBA00011890"/>
    </source>
</evidence>
<evidence type="ECO:0000313" key="9">
    <source>
        <dbReference type="Proteomes" id="UP000785679"/>
    </source>
</evidence>
<keyword evidence="7" id="KW-0949">S-adenosyl-L-methionine</keyword>
<dbReference type="GO" id="GO:0005737">
    <property type="term" value="C:cytoplasm"/>
    <property type="evidence" value="ECO:0007669"/>
    <property type="project" value="UniProtKB-SubCell"/>
</dbReference>
<dbReference type="PANTHER" id="PTHR11579:SF0">
    <property type="entry name" value="PROTEIN-L-ISOASPARTATE(D-ASPARTATE) O-METHYLTRANSFERASE"/>
    <property type="match status" value="1"/>
</dbReference>
<dbReference type="EC" id="2.1.1.77" evidence="3"/>
<proteinExistence type="inferred from homology"/>
<dbReference type="Proteomes" id="UP000785679">
    <property type="component" value="Unassembled WGS sequence"/>
</dbReference>
<dbReference type="AlphaFoldDB" id="A0A8J8NEA2"/>
<dbReference type="InterPro" id="IPR000682">
    <property type="entry name" value="PCMT"/>
</dbReference>
<accession>A0A8J8NEA2</accession>